<keyword evidence="7" id="KW-0695">RNA-directed DNA polymerase</keyword>
<keyword evidence="8" id="KW-0548">Nucleotidyltransferase</keyword>
<dbReference type="Pfam" id="PF17921">
    <property type="entry name" value="Integrase_H2C2"/>
    <property type="match status" value="1"/>
</dbReference>
<evidence type="ECO:0000256" key="9">
    <source>
        <dbReference type="ARBA" id="ARBA00023125"/>
    </source>
</evidence>
<evidence type="ECO:0000256" key="8">
    <source>
        <dbReference type="ARBA" id="ARBA00022932"/>
    </source>
</evidence>
<dbReference type="PROSITE" id="PS50013">
    <property type="entry name" value="CHROMO_2"/>
    <property type="match status" value="1"/>
</dbReference>
<dbReference type="InterPro" id="IPR041588">
    <property type="entry name" value="Integrase_H2C2"/>
</dbReference>
<keyword evidence="11" id="KW-0511">Multifunctional enzyme</keyword>
<dbReference type="InterPro" id="IPR043128">
    <property type="entry name" value="Rev_trsase/Diguanyl_cyclase"/>
</dbReference>
<dbReference type="InterPro" id="IPR056924">
    <property type="entry name" value="SH3_Tf2-1"/>
</dbReference>
<comment type="caution">
    <text evidence="15">The sequence shown here is derived from an EMBL/GenBank/DDBJ whole genome shotgun (WGS) entry which is preliminary data.</text>
</comment>
<dbReference type="GO" id="GO:0006508">
    <property type="term" value="P:proteolysis"/>
    <property type="evidence" value="ECO:0007669"/>
    <property type="project" value="UniProtKB-KW"/>
</dbReference>
<dbReference type="CDD" id="cd09274">
    <property type="entry name" value="RNase_HI_RT_Ty3"/>
    <property type="match status" value="1"/>
</dbReference>
<dbReference type="GO" id="GO:0015074">
    <property type="term" value="P:DNA integration"/>
    <property type="evidence" value="ECO:0007669"/>
    <property type="project" value="UniProtKB-KW"/>
</dbReference>
<dbReference type="InterPro" id="IPR012337">
    <property type="entry name" value="RNaseH-like_sf"/>
</dbReference>
<dbReference type="Pfam" id="PF00385">
    <property type="entry name" value="Chromo"/>
    <property type="match status" value="1"/>
</dbReference>
<dbReference type="PANTHER" id="PTHR37984:SF5">
    <property type="entry name" value="PROTEIN NYNRIN-LIKE"/>
    <property type="match status" value="1"/>
</dbReference>
<accession>A0A540L615</accession>
<organism evidence="15 16">
    <name type="scientific">Malus baccata</name>
    <name type="common">Siberian crab apple</name>
    <name type="synonym">Pyrus baccata</name>
    <dbReference type="NCBI Taxonomy" id="106549"/>
    <lineage>
        <taxon>Eukaryota</taxon>
        <taxon>Viridiplantae</taxon>
        <taxon>Streptophyta</taxon>
        <taxon>Embryophyta</taxon>
        <taxon>Tracheophyta</taxon>
        <taxon>Spermatophyta</taxon>
        <taxon>Magnoliopsida</taxon>
        <taxon>eudicotyledons</taxon>
        <taxon>Gunneridae</taxon>
        <taxon>Pentapetalae</taxon>
        <taxon>rosids</taxon>
        <taxon>fabids</taxon>
        <taxon>Rosales</taxon>
        <taxon>Rosaceae</taxon>
        <taxon>Amygdaloideae</taxon>
        <taxon>Maleae</taxon>
        <taxon>Malus</taxon>
    </lineage>
</organism>
<keyword evidence="3" id="KW-0064">Aspartyl protease</keyword>
<dbReference type="SUPFAM" id="SSF54160">
    <property type="entry name" value="Chromo domain-like"/>
    <property type="match status" value="1"/>
</dbReference>
<evidence type="ECO:0000256" key="3">
    <source>
        <dbReference type="ARBA" id="ARBA00022750"/>
    </source>
</evidence>
<evidence type="ECO:0000256" key="1">
    <source>
        <dbReference type="ARBA" id="ARBA00022670"/>
    </source>
</evidence>
<keyword evidence="5" id="KW-0460">Magnesium</keyword>
<dbReference type="GO" id="GO:0006310">
    <property type="term" value="P:DNA recombination"/>
    <property type="evidence" value="ECO:0007669"/>
    <property type="project" value="UniProtKB-KW"/>
</dbReference>
<keyword evidence="16" id="KW-1185">Reference proteome</keyword>
<evidence type="ECO:0000313" key="15">
    <source>
        <dbReference type="EMBL" id="TQD81913.1"/>
    </source>
</evidence>
<dbReference type="InterPro" id="IPR043502">
    <property type="entry name" value="DNA/RNA_pol_sf"/>
</dbReference>
<evidence type="ECO:0000256" key="2">
    <source>
        <dbReference type="ARBA" id="ARBA00022723"/>
    </source>
</evidence>
<feature type="domain" description="Chromo" evidence="12">
    <location>
        <begin position="745"/>
        <end position="795"/>
    </location>
</feature>
<dbReference type="Pfam" id="PF00078">
    <property type="entry name" value="RVT_1"/>
    <property type="match status" value="1"/>
</dbReference>
<gene>
    <name evidence="15" type="ORF">C1H46_032516</name>
</gene>
<dbReference type="InterPro" id="IPR050951">
    <property type="entry name" value="Retrovirus_Pol_polyprotein"/>
</dbReference>
<dbReference type="Gene3D" id="3.30.420.10">
    <property type="entry name" value="Ribonuclease H-like superfamily/Ribonuclease H"/>
    <property type="match status" value="1"/>
</dbReference>
<dbReference type="PROSITE" id="PS50878">
    <property type="entry name" value="RT_POL"/>
    <property type="match status" value="1"/>
</dbReference>
<dbReference type="FunFam" id="1.10.340.70:FF:000001">
    <property type="entry name" value="Retrovirus-related Pol polyprotein from transposon gypsy-like Protein"/>
    <property type="match status" value="1"/>
</dbReference>
<dbReference type="InterPro" id="IPR023780">
    <property type="entry name" value="Chromo_domain"/>
</dbReference>
<feature type="domain" description="Reverse transcriptase" evidence="13">
    <location>
        <begin position="1"/>
        <end position="82"/>
    </location>
</feature>
<dbReference type="InterPro" id="IPR000953">
    <property type="entry name" value="Chromo/chromo_shadow_dom"/>
</dbReference>
<dbReference type="Pfam" id="PF24626">
    <property type="entry name" value="SH3_Tf2-1"/>
    <property type="match status" value="1"/>
</dbReference>
<dbReference type="SUPFAM" id="SSF56672">
    <property type="entry name" value="DNA/RNA polymerases"/>
    <property type="match status" value="1"/>
</dbReference>
<dbReference type="SUPFAM" id="SSF53098">
    <property type="entry name" value="Ribonuclease H-like"/>
    <property type="match status" value="1"/>
</dbReference>
<keyword evidence="9" id="KW-0238">DNA-binding</keyword>
<evidence type="ECO:0000256" key="4">
    <source>
        <dbReference type="ARBA" id="ARBA00022801"/>
    </source>
</evidence>
<evidence type="ECO:0000256" key="11">
    <source>
        <dbReference type="ARBA" id="ARBA00023268"/>
    </source>
</evidence>
<dbReference type="GO" id="GO:0003677">
    <property type="term" value="F:DNA binding"/>
    <property type="evidence" value="ECO:0007669"/>
    <property type="project" value="UniProtKB-KW"/>
</dbReference>
<dbReference type="InterPro" id="IPR001584">
    <property type="entry name" value="Integrase_cat-core"/>
</dbReference>
<evidence type="ECO:0000313" key="16">
    <source>
        <dbReference type="Proteomes" id="UP000315295"/>
    </source>
</evidence>
<dbReference type="GO" id="GO:0046872">
    <property type="term" value="F:metal ion binding"/>
    <property type="evidence" value="ECO:0007669"/>
    <property type="project" value="UniProtKB-KW"/>
</dbReference>
<proteinExistence type="predicted"/>
<feature type="domain" description="Integrase catalytic" evidence="14">
    <location>
        <begin position="437"/>
        <end position="601"/>
    </location>
</feature>
<dbReference type="PANTHER" id="PTHR37984">
    <property type="entry name" value="PROTEIN CBG26694"/>
    <property type="match status" value="1"/>
</dbReference>
<evidence type="ECO:0000256" key="7">
    <source>
        <dbReference type="ARBA" id="ARBA00022918"/>
    </source>
</evidence>
<dbReference type="Proteomes" id="UP000315295">
    <property type="component" value="Unassembled WGS sequence"/>
</dbReference>
<evidence type="ECO:0000256" key="5">
    <source>
        <dbReference type="ARBA" id="ARBA00022842"/>
    </source>
</evidence>
<keyword evidence="2" id="KW-0479">Metal-binding</keyword>
<dbReference type="InterPro" id="IPR000477">
    <property type="entry name" value="RT_dom"/>
</dbReference>
<evidence type="ECO:0000256" key="10">
    <source>
        <dbReference type="ARBA" id="ARBA00023172"/>
    </source>
</evidence>
<keyword evidence="8" id="KW-0808">Transferase</keyword>
<reference evidence="15 16" key="1">
    <citation type="journal article" date="2019" name="G3 (Bethesda)">
        <title>Sequencing of a Wild Apple (Malus baccata) Genome Unravels the Differences Between Cultivated and Wild Apple Species Regarding Disease Resistance and Cold Tolerance.</title>
        <authorList>
            <person name="Chen X."/>
        </authorList>
    </citation>
    <scope>NUCLEOTIDE SEQUENCE [LARGE SCALE GENOMIC DNA]</scope>
    <source>
        <strain evidence="16">cv. Shandingzi</strain>
        <tissue evidence="15">Leaves</tissue>
    </source>
</reference>
<protein>
    <recommendedName>
        <fullName evidence="17">Integrase catalytic domain-containing protein</fullName>
    </recommendedName>
</protein>
<keyword evidence="6" id="KW-0229">DNA integration</keyword>
<dbReference type="Gene3D" id="3.30.70.270">
    <property type="match status" value="2"/>
</dbReference>
<keyword evidence="10" id="KW-0233">DNA recombination</keyword>
<dbReference type="AlphaFoldDB" id="A0A540L615"/>
<dbReference type="InterPro" id="IPR036397">
    <property type="entry name" value="RNaseH_sf"/>
</dbReference>
<dbReference type="CDD" id="cd01647">
    <property type="entry name" value="RT_LTR"/>
    <property type="match status" value="1"/>
</dbReference>
<evidence type="ECO:0008006" key="17">
    <source>
        <dbReference type="Google" id="ProtNLM"/>
    </source>
</evidence>
<dbReference type="STRING" id="106549.A0A540L615"/>
<dbReference type="Gene3D" id="2.40.50.40">
    <property type="match status" value="1"/>
</dbReference>
<dbReference type="Pfam" id="PF17919">
    <property type="entry name" value="RT_RNaseH_2"/>
    <property type="match status" value="1"/>
</dbReference>
<keyword evidence="1" id="KW-0645">Protease</keyword>
<evidence type="ECO:0000259" key="13">
    <source>
        <dbReference type="PROSITE" id="PS50878"/>
    </source>
</evidence>
<dbReference type="FunFam" id="3.30.70.270:FF:000003">
    <property type="entry name" value="Transposon Ty3-G Gag-Pol polyprotein"/>
    <property type="match status" value="1"/>
</dbReference>
<dbReference type="FunFam" id="3.30.70.270:FF:000020">
    <property type="entry name" value="Transposon Tf2-6 polyprotein-like Protein"/>
    <property type="match status" value="1"/>
</dbReference>
<sequence length="795" mass="91553">MPFGLTNAPASFQSLMNDIFKPYLRKFILVFFDDILVYSKTWEEHLSHLHQTLELLRQHQLYVKKSKCSFGQQQVEYLGHIVSSEGVKADPTKLQAVLDWPVPRNVKELRGFLGLTGYYRKFVKNYGKICQPLYQLTKKDGFKWSEAAESAFQELKRVMTSPKVLALPNFSIPFIIECDASANGIGAVLQQQGKPIAFSSKTLGPKNQSLSTYERELIAVVHAIKKWQNYLQGQHFIIKTGQNRRKYFLNQKATTPFQQKLVSKLLGYDYEIQYKQGVENVVADALSRVPNVHPLPTHQTEELVEWVTITYPYFGWLDDLRRQLEKDEWVTKKMEELRAATHANSLTSHLAKFHIDNGFLKSKARIVIGRNSTWRQKIFEEHHSTPMADHEGVQKTYHRLKISFYWVGMKKDIKTWVAECRVCQQNKYETLSPPGLLQPLPIPENVWRDISMDFICGLPNCKGKSVIFVVVDRLSKYAHFIPLGHPYTAIMVAQEFVEHVFKLHGMPATIVSDRDTVFLSAFWKEFFKLSGSKLCMSSGYHPQSDGQTEVVNRCLETYLRCFTSCQPKKWLYWLPWAEWSYNSSVHSSSKLSPFEVVYGYPPPHIASYEKGTAKLDIIEQGLLARDNLLALLKTNLLVAQNRMKAQANKHRREKEFEVGDLVYLKLVPYQLQSLAAHAFHKLHPRFYGPYEVLERIGSVAYKLKLPTDSKIHLVFHVSCLKKHLGPGVSPLTTLPVMTEDGLQSREPMSILQRRVYRKGNGAGVQLLVHWKGSKEEDATWEDYDELAKKFPDFSL</sequence>
<dbReference type="PROSITE" id="PS50994">
    <property type="entry name" value="INTEGRASE"/>
    <property type="match status" value="1"/>
</dbReference>
<evidence type="ECO:0000256" key="6">
    <source>
        <dbReference type="ARBA" id="ARBA00022908"/>
    </source>
</evidence>
<evidence type="ECO:0000259" key="14">
    <source>
        <dbReference type="PROSITE" id="PS50994"/>
    </source>
</evidence>
<dbReference type="Gene3D" id="3.10.20.370">
    <property type="match status" value="1"/>
</dbReference>
<dbReference type="Gene3D" id="1.10.340.70">
    <property type="match status" value="1"/>
</dbReference>
<name>A0A540L615_MALBA</name>
<evidence type="ECO:0000259" key="12">
    <source>
        <dbReference type="PROSITE" id="PS50013"/>
    </source>
</evidence>
<keyword evidence="8" id="KW-0239">DNA-directed DNA polymerase</keyword>
<keyword evidence="4" id="KW-0378">Hydrolase</keyword>
<dbReference type="InterPro" id="IPR041577">
    <property type="entry name" value="RT_RNaseH_2"/>
</dbReference>
<dbReference type="InterPro" id="IPR016197">
    <property type="entry name" value="Chromo-like_dom_sf"/>
</dbReference>
<dbReference type="GO" id="GO:0003887">
    <property type="term" value="F:DNA-directed DNA polymerase activity"/>
    <property type="evidence" value="ECO:0007669"/>
    <property type="project" value="UniProtKB-KW"/>
</dbReference>
<dbReference type="FunFam" id="3.10.20.370:FF:000001">
    <property type="entry name" value="Retrovirus-related Pol polyprotein from transposon 17.6-like protein"/>
    <property type="match status" value="1"/>
</dbReference>
<dbReference type="GO" id="GO:0003964">
    <property type="term" value="F:RNA-directed DNA polymerase activity"/>
    <property type="evidence" value="ECO:0007669"/>
    <property type="project" value="UniProtKB-KW"/>
</dbReference>
<dbReference type="GO" id="GO:0004190">
    <property type="term" value="F:aspartic-type endopeptidase activity"/>
    <property type="evidence" value="ECO:0007669"/>
    <property type="project" value="UniProtKB-KW"/>
</dbReference>
<dbReference type="EMBL" id="VIEB01000745">
    <property type="protein sequence ID" value="TQD81913.1"/>
    <property type="molecule type" value="Genomic_DNA"/>
</dbReference>